<feature type="compositionally biased region" description="Acidic residues" evidence="1">
    <location>
        <begin position="26"/>
        <end position="36"/>
    </location>
</feature>
<evidence type="ECO:0000313" key="3">
    <source>
        <dbReference type="Proteomes" id="UP000435985"/>
    </source>
</evidence>
<reference evidence="2 3" key="1">
    <citation type="journal article" date="2019" name="Nat. Med.">
        <title>A library of human gut bacterial isolates paired with longitudinal multiomics data enables mechanistic microbiome research.</title>
        <authorList>
            <person name="Poyet M."/>
            <person name="Groussin M."/>
            <person name="Gibbons S.M."/>
            <person name="Avila-Pacheco J."/>
            <person name="Jiang X."/>
            <person name="Kearney S.M."/>
            <person name="Perrotta A.R."/>
            <person name="Berdy B."/>
            <person name="Zhao S."/>
            <person name="Lieberman T.D."/>
            <person name="Swanson P.K."/>
            <person name="Smith M."/>
            <person name="Roesemann S."/>
            <person name="Alexander J.E."/>
            <person name="Rich S.A."/>
            <person name="Livny J."/>
            <person name="Vlamakis H."/>
            <person name="Clish C."/>
            <person name="Bullock K."/>
            <person name="Deik A."/>
            <person name="Scott J."/>
            <person name="Pierce K.A."/>
            <person name="Xavier R.J."/>
            <person name="Alm E.J."/>
        </authorList>
    </citation>
    <scope>NUCLEOTIDE SEQUENCE [LARGE SCALE GENOMIC DNA]</scope>
    <source>
        <strain evidence="2 3">BIOML-A14</strain>
    </source>
</reference>
<name>A0A642C331_BACOV</name>
<proteinExistence type="predicted"/>
<accession>A0A642C331</accession>
<protein>
    <submittedName>
        <fullName evidence="2">Uncharacterized protein</fullName>
    </submittedName>
</protein>
<feature type="non-terminal residue" evidence="2">
    <location>
        <position position="141"/>
    </location>
</feature>
<evidence type="ECO:0000313" key="2">
    <source>
        <dbReference type="EMBL" id="KAA4650415.1"/>
    </source>
</evidence>
<sequence length="141" mass="16161">MIVDKYKTDLPDSLKDTFAKDTSPLPDDDDTTLEEVDNNPLEDVYLAVKRVLESLHTDPNDNNSPKLFQTVKIDNGQFERIVRTRGNTEYAIPFPAAFIRFVNVRYLVAQQRIGEGRATMRIRFVLNDLNNSDDIVETHGF</sequence>
<dbReference type="Proteomes" id="UP000435985">
    <property type="component" value="Unassembled WGS sequence"/>
</dbReference>
<organism evidence="2 3">
    <name type="scientific">Bacteroides ovatus</name>
    <dbReference type="NCBI Taxonomy" id="28116"/>
    <lineage>
        <taxon>Bacteria</taxon>
        <taxon>Pseudomonadati</taxon>
        <taxon>Bacteroidota</taxon>
        <taxon>Bacteroidia</taxon>
        <taxon>Bacteroidales</taxon>
        <taxon>Bacteroidaceae</taxon>
        <taxon>Bacteroides</taxon>
    </lineage>
</organism>
<comment type="caution">
    <text evidence="2">The sequence shown here is derived from an EMBL/GenBank/DDBJ whole genome shotgun (WGS) entry which is preliminary data.</text>
</comment>
<feature type="region of interest" description="Disordered" evidence="1">
    <location>
        <begin position="16"/>
        <end position="36"/>
    </location>
</feature>
<dbReference type="EMBL" id="VWFO01000512">
    <property type="protein sequence ID" value="KAA4650415.1"/>
    <property type="molecule type" value="Genomic_DNA"/>
</dbReference>
<gene>
    <name evidence="2" type="ORF">F3B98_31240</name>
</gene>
<dbReference type="AlphaFoldDB" id="A0A642C331"/>
<evidence type="ECO:0000256" key="1">
    <source>
        <dbReference type="SAM" id="MobiDB-lite"/>
    </source>
</evidence>